<accession>A0A3B1DAC3</accession>
<dbReference type="SUPFAM" id="SSF55326">
    <property type="entry name" value="PurM N-terminal domain-like"/>
    <property type="match status" value="1"/>
</dbReference>
<evidence type="ECO:0000259" key="3">
    <source>
        <dbReference type="Pfam" id="PF02769"/>
    </source>
</evidence>
<comment type="similarity">
    <text evidence="1">Belongs to the HypE family.</text>
</comment>
<dbReference type="Pfam" id="PF00586">
    <property type="entry name" value="AIRS"/>
    <property type="match status" value="1"/>
</dbReference>
<dbReference type="InterPro" id="IPR036676">
    <property type="entry name" value="PurM-like_C_sf"/>
</dbReference>
<gene>
    <name evidence="4" type="ORF">MNBD_NITROSPINAE02-577</name>
</gene>
<dbReference type="Gene3D" id="3.30.1330.10">
    <property type="entry name" value="PurM-like, N-terminal domain"/>
    <property type="match status" value="1"/>
</dbReference>
<dbReference type="SUPFAM" id="SSF56042">
    <property type="entry name" value="PurM C-terminal domain-like"/>
    <property type="match status" value="1"/>
</dbReference>
<dbReference type="Pfam" id="PF02769">
    <property type="entry name" value="AIRS_C"/>
    <property type="match status" value="1"/>
</dbReference>
<dbReference type="InterPro" id="IPR011854">
    <property type="entry name" value="HypE"/>
</dbReference>
<dbReference type="EMBL" id="UOGE01000107">
    <property type="protein sequence ID" value="VAX25607.1"/>
    <property type="molecule type" value="Genomic_DNA"/>
</dbReference>
<dbReference type="InterPro" id="IPR010918">
    <property type="entry name" value="PurM-like_C_dom"/>
</dbReference>
<evidence type="ECO:0000313" key="4">
    <source>
        <dbReference type="EMBL" id="VAX25607.1"/>
    </source>
</evidence>
<protein>
    <submittedName>
        <fullName evidence="4">[NiFe] hydrogenase metallocenter assembly protein HypE</fullName>
    </submittedName>
</protein>
<evidence type="ECO:0000256" key="1">
    <source>
        <dbReference type="ARBA" id="ARBA00006243"/>
    </source>
</evidence>
<dbReference type="Gene3D" id="3.90.650.10">
    <property type="entry name" value="PurM-like C-terminal domain"/>
    <property type="match status" value="1"/>
</dbReference>
<dbReference type="PANTHER" id="PTHR30303">
    <property type="entry name" value="HYDROGENASE ISOENZYMES FORMATION PROTEIN HYPE"/>
    <property type="match status" value="1"/>
</dbReference>
<dbReference type="InterPro" id="IPR016188">
    <property type="entry name" value="PurM-like_N"/>
</dbReference>
<dbReference type="NCBIfam" id="TIGR02124">
    <property type="entry name" value="hypE"/>
    <property type="match status" value="1"/>
</dbReference>
<reference evidence="4" key="1">
    <citation type="submission" date="2018-06" db="EMBL/GenBank/DDBJ databases">
        <authorList>
            <person name="Zhirakovskaya E."/>
        </authorList>
    </citation>
    <scope>NUCLEOTIDE SEQUENCE</scope>
</reference>
<dbReference type="PANTHER" id="PTHR30303:SF0">
    <property type="entry name" value="CARBAMOYL DEHYDRATASE HYPE"/>
    <property type="match status" value="1"/>
</dbReference>
<dbReference type="InterPro" id="IPR036921">
    <property type="entry name" value="PurM-like_N_sf"/>
</dbReference>
<feature type="domain" description="PurM-like C-terminal" evidence="3">
    <location>
        <begin position="186"/>
        <end position="337"/>
    </location>
</feature>
<proteinExistence type="inferred from homology"/>
<dbReference type="AlphaFoldDB" id="A0A3B1DAC3"/>
<name>A0A3B1DAC3_9ZZZZ</name>
<organism evidence="4">
    <name type="scientific">hydrothermal vent metagenome</name>
    <dbReference type="NCBI Taxonomy" id="652676"/>
    <lineage>
        <taxon>unclassified sequences</taxon>
        <taxon>metagenomes</taxon>
        <taxon>ecological metagenomes</taxon>
    </lineage>
</organism>
<dbReference type="PIRSF" id="PIRSF005644">
    <property type="entry name" value="Hdrgns_mtr_HypE"/>
    <property type="match status" value="1"/>
</dbReference>
<evidence type="ECO:0000259" key="2">
    <source>
        <dbReference type="Pfam" id="PF00586"/>
    </source>
</evidence>
<dbReference type="GO" id="GO:0051604">
    <property type="term" value="P:protein maturation"/>
    <property type="evidence" value="ECO:0007669"/>
    <property type="project" value="TreeGrafter"/>
</dbReference>
<sequence>MAFVANAPRKRPGKNNNHIRLIMTSGDIILLGHGSGGQMTHDLIDKIILPILQSGSAPTIQEDAALINIPQGKTFFTTDSYVVDPFIFPGGDIGDLAVNGTINDLAMQGAMPVALSLGLILEEGLLIEDFKVVLRSISKAAKDAKAPIVCGDTKVVPRGRGDKIFINTSGVGVAAGTTEISGANAKAGDKVLLSGTIGDHGIAIMSQREGLEFDTVIESDTAALHLMVAGLIGANVEIHSMRDPTRGGLATTMVELAQSSRISIRLDERSIPISGAVAGACEILGLDPMHIANEGKMIAIIKSEDAIRALEIIARHPRGKDAAIIGEVTGGPPGKVTMTSLVGGSRIINKMPGELLPRIC</sequence>
<feature type="domain" description="PurM-like N-terminal" evidence="2">
    <location>
        <begin position="62"/>
        <end position="174"/>
    </location>
</feature>
<dbReference type="CDD" id="cd02197">
    <property type="entry name" value="HypE"/>
    <property type="match status" value="1"/>
</dbReference>